<dbReference type="InterPro" id="IPR000073">
    <property type="entry name" value="AB_hydrolase_1"/>
</dbReference>
<accession>A0A8T2UEC6</accession>
<keyword evidence="3" id="KW-1185">Reference proteome</keyword>
<dbReference type="InterPro" id="IPR029058">
    <property type="entry name" value="AB_hydrolase_fold"/>
</dbReference>
<proteinExistence type="predicted"/>
<dbReference type="PANTHER" id="PTHR10992">
    <property type="entry name" value="METHYLESTERASE FAMILY MEMBER"/>
    <property type="match status" value="1"/>
</dbReference>
<dbReference type="EMBL" id="CM035412">
    <property type="protein sequence ID" value="KAH7432236.1"/>
    <property type="molecule type" value="Genomic_DNA"/>
</dbReference>
<dbReference type="Pfam" id="PF12697">
    <property type="entry name" value="Abhydrolase_6"/>
    <property type="match status" value="1"/>
</dbReference>
<name>A0A8T2UEC6_CERRI</name>
<dbReference type="GO" id="GO:0080032">
    <property type="term" value="F:methyl jasmonate esterase activity"/>
    <property type="evidence" value="ECO:0007669"/>
    <property type="project" value="TreeGrafter"/>
</dbReference>
<dbReference type="OMA" id="SIAHYSE"/>
<protein>
    <recommendedName>
        <fullName evidence="1">AB hydrolase-1 domain-containing protein</fullName>
    </recommendedName>
</protein>
<evidence type="ECO:0000313" key="2">
    <source>
        <dbReference type="EMBL" id="KAH7432236.1"/>
    </source>
</evidence>
<dbReference type="PANTHER" id="PTHR10992:SF1086">
    <property type="entry name" value="AB HYDROLASE-1 DOMAIN-CONTAINING PROTEIN"/>
    <property type="match status" value="1"/>
</dbReference>
<dbReference type="Gene3D" id="3.40.50.1820">
    <property type="entry name" value="alpha/beta hydrolase"/>
    <property type="match status" value="1"/>
</dbReference>
<feature type="domain" description="AB hydrolase-1" evidence="1">
    <location>
        <begin position="28"/>
        <end position="268"/>
    </location>
</feature>
<organism evidence="2 3">
    <name type="scientific">Ceratopteris richardii</name>
    <name type="common">Triangle waterfern</name>
    <dbReference type="NCBI Taxonomy" id="49495"/>
    <lineage>
        <taxon>Eukaryota</taxon>
        <taxon>Viridiplantae</taxon>
        <taxon>Streptophyta</taxon>
        <taxon>Embryophyta</taxon>
        <taxon>Tracheophyta</taxon>
        <taxon>Polypodiopsida</taxon>
        <taxon>Polypodiidae</taxon>
        <taxon>Polypodiales</taxon>
        <taxon>Pteridineae</taxon>
        <taxon>Pteridaceae</taxon>
        <taxon>Parkerioideae</taxon>
        <taxon>Ceratopteris</taxon>
    </lineage>
</organism>
<dbReference type="Proteomes" id="UP000825935">
    <property type="component" value="Chromosome 7"/>
</dbReference>
<dbReference type="OrthoDB" id="408373at2759"/>
<reference evidence="2" key="1">
    <citation type="submission" date="2021-08" db="EMBL/GenBank/DDBJ databases">
        <title>WGS assembly of Ceratopteris richardii.</title>
        <authorList>
            <person name="Marchant D.B."/>
            <person name="Chen G."/>
            <person name="Jenkins J."/>
            <person name="Shu S."/>
            <person name="Leebens-Mack J."/>
            <person name="Grimwood J."/>
            <person name="Schmutz J."/>
            <person name="Soltis P."/>
            <person name="Soltis D."/>
            <person name="Chen Z.-H."/>
        </authorList>
    </citation>
    <scope>NUCLEOTIDE SEQUENCE</scope>
    <source>
        <strain evidence="2">Whitten #5841</strain>
        <tissue evidence="2">Leaf</tissue>
    </source>
</reference>
<dbReference type="SUPFAM" id="SSF53474">
    <property type="entry name" value="alpha/beta-Hydrolases"/>
    <property type="match status" value="1"/>
</dbReference>
<dbReference type="AlphaFoldDB" id="A0A8T2UEC6"/>
<evidence type="ECO:0000313" key="3">
    <source>
        <dbReference type="Proteomes" id="UP000825935"/>
    </source>
</evidence>
<dbReference type="InterPro" id="IPR045889">
    <property type="entry name" value="MES/HNL"/>
</dbReference>
<sequence>MILLLRDTERERDSEMDRLHPRRDKFHFVLVHGSGHGAWCWYKVIARLEGAGHTVTALDLASSGIHKSDAGSIGSVAEYVSPLMNFLAHSVLDHQVVLVGHSLGGCAISYAMEAYPEKISKAIFISAFMPRSGDYFVDPQLLQELVSNGLVRLLHIANHSEANSCEPIAMYFDSKNALQYLYNKSSEEDKCLALACLNAAPIVLAKECINLTPERYGSLPRFYIRCEEDACNFVFDNKALAYNPPHKVFSLPNSDHSCFFSVPDALVKLLLDICM</sequence>
<comment type="caution">
    <text evidence="2">The sequence shown here is derived from an EMBL/GenBank/DDBJ whole genome shotgun (WGS) entry which is preliminary data.</text>
</comment>
<gene>
    <name evidence="2" type="ORF">KP509_07G014200</name>
</gene>
<evidence type="ECO:0000259" key="1">
    <source>
        <dbReference type="Pfam" id="PF12697"/>
    </source>
</evidence>
<dbReference type="GO" id="GO:0080030">
    <property type="term" value="F:methyl indole-3-acetate esterase activity"/>
    <property type="evidence" value="ECO:0007669"/>
    <property type="project" value="TreeGrafter"/>
</dbReference>